<evidence type="ECO:0000256" key="3">
    <source>
        <dbReference type="ARBA" id="ARBA00012663"/>
    </source>
</evidence>
<dbReference type="PANTHER" id="PTHR30480:SF13">
    <property type="entry name" value="BETA-HEXOSAMINIDASE"/>
    <property type="match status" value="1"/>
</dbReference>
<evidence type="ECO:0000256" key="1">
    <source>
        <dbReference type="ARBA" id="ARBA00001231"/>
    </source>
</evidence>
<dbReference type="Gene3D" id="3.20.20.300">
    <property type="entry name" value="Glycoside hydrolase, family 3, N-terminal domain"/>
    <property type="match status" value="1"/>
</dbReference>
<dbReference type="GO" id="GO:0009254">
    <property type="term" value="P:peptidoglycan turnover"/>
    <property type="evidence" value="ECO:0007669"/>
    <property type="project" value="TreeGrafter"/>
</dbReference>
<dbReference type="PROSITE" id="PS00775">
    <property type="entry name" value="GLYCOSYL_HYDROL_F3"/>
    <property type="match status" value="1"/>
</dbReference>
<dbReference type="SUPFAM" id="SSF51445">
    <property type="entry name" value="(Trans)glycosidases"/>
    <property type="match status" value="1"/>
</dbReference>
<keyword evidence="10" id="KW-1185">Reference proteome</keyword>
<dbReference type="HOGENOM" id="CLU_008392_0_1_11"/>
<accession>D1BTY7</accession>
<evidence type="ECO:0000313" key="10">
    <source>
        <dbReference type="Proteomes" id="UP000002255"/>
    </source>
</evidence>
<dbReference type="STRING" id="446471.Xcel_0110"/>
<keyword evidence="4 9" id="KW-0378">Hydrolase</keyword>
<reference evidence="9 10" key="2">
    <citation type="journal article" date="2010" name="Stand. Genomic Sci.">
        <title>Complete genome sequence of Xylanimonas cellulosilytica type strain (XIL07).</title>
        <authorList>
            <person name="Foster B."/>
            <person name="Pukall R."/>
            <person name="Abt B."/>
            <person name="Nolan M."/>
            <person name="Glavina Del Rio T."/>
            <person name="Chen F."/>
            <person name="Lucas S."/>
            <person name="Tice H."/>
            <person name="Pitluck S."/>
            <person name="Cheng J.-F."/>
            <person name="Chertkov O."/>
            <person name="Brettin T."/>
            <person name="Han C."/>
            <person name="Detter J.C."/>
            <person name="Bruce D."/>
            <person name="Goodwin L."/>
            <person name="Ivanova N."/>
            <person name="Mavromatis K."/>
            <person name="Pati A."/>
            <person name="Mikhailova N."/>
            <person name="Chen A."/>
            <person name="Palaniappan K."/>
            <person name="Land M."/>
            <person name="Hauser L."/>
            <person name="Chang Y.-J."/>
            <person name="Jeffries C.D."/>
            <person name="Chain P."/>
            <person name="Rohde M."/>
            <person name="Goeker M."/>
            <person name="Bristow J."/>
            <person name="Eisen J.A."/>
            <person name="Markowitz V."/>
            <person name="Hugenholtz P."/>
            <person name="Kyrpides N.C."/>
            <person name="Klenk H.-P."/>
            <person name="Lapidus A."/>
        </authorList>
    </citation>
    <scope>NUCLEOTIDE SEQUENCE [LARGE SCALE GENOMIC DNA]</scope>
    <source>
        <strain evidence="10">DSM 15894 / CECT 5975 / LMG 20990 / XIL07</strain>
    </source>
</reference>
<dbReference type="InterPro" id="IPR017853">
    <property type="entry name" value="GH"/>
</dbReference>
<comment type="similarity">
    <text evidence="2">Belongs to the glycosyl hydrolase 3 family.</text>
</comment>
<feature type="compositionally biased region" description="Pro residues" evidence="6">
    <location>
        <begin position="35"/>
        <end position="73"/>
    </location>
</feature>
<dbReference type="AlphaFoldDB" id="D1BTY7"/>
<dbReference type="GO" id="GO:0005975">
    <property type="term" value="P:carbohydrate metabolic process"/>
    <property type="evidence" value="ECO:0007669"/>
    <property type="project" value="InterPro"/>
</dbReference>
<dbReference type="EMBL" id="CP001821">
    <property type="protein sequence ID" value="ACZ29151.1"/>
    <property type="molecule type" value="Genomic_DNA"/>
</dbReference>
<reference evidence="10" key="1">
    <citation type="submission" date="2009-11" db="EMBL/GenBank/DDBJ databases">
        <title>The complete chromosome of Xylanimonas cellulosilytica DSM 15894.</title>
        <authorList>
            <consortium name="US DOE Joint Genome Institute (JGI-PGF)"/>
            <person name="Lucas S."/>
            <person name="Copeland A."/>
            <person name="Lapidus A."/>
            <person name="Glavina del Rio T."/>
            <person name="Dalin E."/>
            <person name="Tice H."/>
            <person name="Bruce D."/>
            <person name="Goodwin L."/>
            <person name="Pitluck S."/>
            <person name="Kyrpides N."/>
            <person name="Mavromatis K."/>
            <person name="Ivanova N."/>
            <person name="Mikhailova N."/>
            <person name="Foster B."/>
            <person name="Clum A."/>
            <person name="Brettin T."/>
            <person name="Detter J.C."/>
            <person name="Han C."/>
            <person name="Larimer F."/>
            <person name="Land M."/>
            <person name="Hauser L."/>
            <person name="Markowitz V."/>
            <person name="Cheng J.F."/>
            <person name="Hugenholtz P."/>
            <person name="Woyke T."/>
            <person name="Wu D."/>
            <person name="Gehrich-Schroeter G."/>
            <person name="Schneider S."/>
            <person name="Pukall S.R."/>
            <person name="Klenk H.P."/>
            <person name="Eisen J.A."/>
        </authorList>
    </citation>
    <scope>NUCLEOTIDE SEQUENCE [LARGE SCALE GENOMIC DNA]</scope>
    <source>
        <strain evidence="10">DSM 15894 / CECT 5975 / LMG 20990 / XIL07</strain>
    </source>
</reference>
<evidence type="ECO:0000256" key="2">
    <source>
        <dbReference type="ARBA" id="ARBA00005336"/>
    </source>
</evidence>
<keyword evidence="5 9" id="KW-0326">Glycosidase</keyword>
<dbReference type="KEGG" id="xce:Xcel_0110"/>
<comment type="catalytic activity">
    <reaction evidence="1">
        <text>Hydrolysis of terminal non-reducing N-acetyl-D-hexosamine residues in N-acetyl-beta-D-hexosaminides.</text>
        <dbReference type="EC" id="3.2.1.52"/>
    </reaction>
</comment>
<feature type="signal peptide" evidence="7">
    <location>
        <begin position="1"/>
        <end position="27"/>
    </location>
</feature>
<sequence length="418" mass="42091">MPRARSRTATAVAAMGLAVVGMLASCAGGGAATPSPAPPVTASPSPSPSPTAPPAPSPSPSSSPTTTPAPSPTPSEADPIAGWTLEQKVGRLLMVGRPLDGDSDLTARLVAERHVGGVFLHGRSHEPVEQVRAIVDPLRTLATDPPGLLVATDPPGLLVATDQEGGRVQVLQGPGFDAMPSAVEQLGLPDLRAQAAGWGAQLAAAGVDVNLGPVADLVPADIGAANPPIGAFDRNYGSTAAEVVAGAGAFAAGMQDAGVVPTLKHFPGLGRVTANTDTSADVVDAVTTADDASVGVFRDVLAASSAEPRPWVMMSTAVYGLIDPERPAAFSPTVVGLLRDRLGFDGVVITDDVSAAAQVQAWSPGDRAVLAIDAGVDVVLASADPTVADEMLDALLARAESDPAFATKVDDAARRLTR</sequence>
<evidence type="ECO:0000256" key="7">
    <source>
        <dbReference type="SAM" id="SignalP"/>
    </source>
</evidence>
<dbReference type="InterPro" id="IPR036962">
    <property type="entry name" value="Glyco_hydro_3_N_sf"/>
</dbReference>
<keyword evidence="7" id="KW-0732">Signal</keyword>
<dbReference type="InterPro" id="IPR050226">
    <property type="entry name" value="NagZ_Beta-hexosaminidase"/>
</dbReference>
<dbReference type="CAZy" id="GH3">
    <property type="family name" value="Glycoside Hydrolase Family 3"/>
</dbReference>
<evidence type="ECO:0000256" key="4">
    <source>
        <dbReference type="ARBA" id="ARBA00022801"/>
    </source>
</evidence>
<evidence type="ECO:0000313" key="9">
    <source>
        <dbReference type="EMBL" id="ACZ29151.1"/>
    </source>
</evidence>
<gene>
    <name evidence="9" type="ordered locus">Xcel_0110</name>
</gene>
<dbReference type="GO" id="GO:0004563">
    <property type="term" value="F:beta-N-acetylhexosaminidase activity"/>
    <property type="evidence" value="ECO:0007669"/>
    <property type="project" value="UniProtKB-EC"/>
</dbReference>
<evidence type="ECO:0000259" key="8">
    <source>
        <dbReference type="Pfam" id="PF00933"/>
    </source>
</evidence>
<evidence type="ECO:0000256" key="6">
    <source>
        <dbReference type="SAM" id="MobiDB-lite"/>
    </source>
</evidence>
<evidence type="ECO:0000256" key="5">
    <source>
        <dbReference type="ARBA" id="ARBA00023295"/>
    </source>
</evidence>
<protein>
    <recommendedName>
        <fullName evidence="3">beta-N-acetylhexosaminidase</fullName>
        <ecNumber evidence="3">3.2.1.52</ecNumber>
    </recommendedName>
</protein>
<dbReference type="eggNOG" id="COG1472">
    <property type="taxonomic scope" value="Bacteria"/>
</dbReference>
<dbReference type="PROSITE" id="PS51257">
    <property type="entry name" value="PROKAR_LIPOPROTEIN"/>
    <property type="match status" value="1"/>
</dbReference>
<feature type="region of interest" description="Disordered" evidence="6">
    <location>
        <begin position="26"/>
        <end position="80"/>
    </location>
</feature>
<proteinExistence type="inferred from homology"/>
<dbReference type="InterPro" id="IPR019800">
    <property type="entry name" value="Glyco_hydro_3_AS"/>
</dbReference>
<dbReference type="RefSeq" id="WP_012876896.1">
    <property type="nucleotide sequence ID" value="NC_013530.1"/>
</dbReference>
<feature type="domain" description="Glycoside hydrolase family 3 N-terminal" evidence="8">
    <location>
        <begin position="84"/>
        <end position="418"/>
    </location>
</feature>
<name>D1BTY7_XYLCX</name>
<dbReference type="Proteomes" id="UP000002255">
    <property type="component" value="Chromosome"/>
</dbReference>
<dbReference type="EC" id="3.2.1.52" evidence="3"/>
<dbReference type="Pfam" id="PF00933">
    <property type="entry name" value="Glyco_hydro_3"/>
    <property type="match status" value="1"/>
</dbReference>
<feature type="chain" id="PRO_5038638213" description="beta-N-acetylhexosaminidase" evidence="7">
    <location>
        <begin position="28"/>
        <end position="418"/>
    </location>
</feature>
<dbReference type="PANTHER" id="PTHR30480">
    <property type="entry name" value="BETA-HEXOSAMINIDASE-RELATED"/>
    <property type="match status" value="1"/>
</dbReference>
<organism evidence="9 10">
    <name type="scientific">Xylanimonas cellulosilytica (strain DSM 15894 / JCM 12276 / CECT 5975 / KCTC 9989 / LMG 20990 / NBRC 107835 / XIL07)</name>
    <dbReference type="NCBI Taxonomy" id="446471"/>
    <lineage>
        <taxon>Bacteria</taxon>
        <taxon>Bacillati</taxon>
        <taxon>Actinomycetota</taxon>
        <taxon>Actinomycetes</taxon>
        <taxon>Micrococcales</taxon>
        <taxon>Promicromonosporaceae</taxon>
        <taxon>Xylanimonas</taxon>
    </lineage>
</organism>
<dbReference type="InterPro" id="IPR001764">
    <property type="entry name" value="Glyco_hydro_3_N"/>
</dbReference>